<comment type="function">
    <text evidence="10">Catalyzes the formation of S-adenosylmethionine (AdoMet) from methionine and ATP. The overall synthetic reaction is composed of two sequential steps, AdoMet formation and the subsequent tripolyphosphate hydrolysis which occurs prior to release of AdoMet from the enzyme.</text>
</comment>
<dbReference type="EMBL" id="MNUO01000018">
    <property type="protein sequence ID" value="OIN98283.1"/>
    <property type="molecule type" value="Genomic_DNA"/>
</dbReference>
<dbReference type="UniPathway" id="UPA00315">
    <property type="reaction ID" value="UER00080"/>
</dbReference>
<evidence type="ECO:0000256" key="5">
    <source>
        <dbReference type="ARBA" id="ARBA00022723"/>
    </source>
</evidence>
<gene>
    <name evidence="10" type="primary">metK</name>
    <name evidence="16" type="ORF">AUJ66_01270</name>
</gene>
<dbReference type="GO" id="GO:0006556">
    <property type="term" value="P:S-adenosylmethionine biosynthetic process"/>
    <property type="evidence" value="ECO:0007669"/>
    <property type="project" value="UniProtKB-UniRule"/>
</dbReference>
<keyword evidence="6 10" id="KW-0547">Nucleotide-binding</keyword>
<feature type="binding site" description="in other chain" evidence="10">
    <location>
        <position position="66"/>
    </location>
    <ligand>
        <name>L-methionine</name>
        <dbReference type="ChEBI" id="CHEBI:57844"/>
        <note>ligand shared between two neighboring subunits</note>
    </ligand>
</feature>
<feature type="binding site" description="in other chain" evidence="10">
    <location>
        <begin position="258"/>
        <end position="259"/>
    </location>
    <ligand>
        <name>ATP</name>
        <dbReference type="ChEBI" id="CHEBI:30616"/>
        <note>ligand shared between two neighboring subunits</note>
    </ligand>
</feature>
<comment type="catalytic activity">
    <reaction evidence="10">
        <text>L-methionine + ATP + H2O = S-adenosyl-L-methionine + phosphate + diphosphate</text>
        <dbReference type="Rhea" id="RHEA:21080"/>
        <dbReference type="ChEBI" id="CHEBI:15377"/>
        <dbReference type="ChEBI" id="CHEBI:30616"/>
        <dbReference type="ChEBI" id="CHEBI:33019"/>
        <dbReference type="ChEBI" id="CHEBI:43474"/>
        <dbReference type="ChEBI" id="CHEBI:57844"/>
        <dbReference type="ChEBI" id="CHEBI:59789"/>
        <dbReference type="EC" id="2.5.1.6"/>
    </reaction>
</comment>
<feature type="binding site" description="in other chain" evidence="10">
    <location>
        <position position="283"/>
    </location>
    <ligand>
        <name>L-methionine</name>
        <dbReference type="ChEBI" id="CHEBI:57844"/>
        <note>ligand shared between two neighboring subunits</note>
    </ligand>
</feature>
<evidence type="ECO:0000259" key="14">
    <source>
        <dbReference type="Pfam" id="PF02772"/>
    </source>
</evidence>
<dbReference type="GO" id="GO:0005737">
    <property type="term" value="C:cytoplasm"/>
    <property type="evidence" value="ECO:0007669"/>
    <property type="project" value="UniProtKB-SubCell"/>
</dbReference>
<dbReference type="NCBIfam" id="TIGR01034">
    <property type="entry name" value="metK"/>
    <property type="match status" value="1"/>
</dbReference>
<dbReference type="SUPFAM" id="SSF55973">
    <property type="entry name" value="S-adenosylmethionine synthetase"/>
    <property type="match status" value="3"/>
</dbReference>
<dbReference type="GO" id="GO:0004478">
    <property type="term" value="F:methionine adenosyltransferase activity"/>
    <property type="evidence" value="ECO:0007669"/>
    <property type="project" value="UniProtKB-UniRule"/>
</dbReference>
<dbReference type="Pfam" id="PF02772">
    <property type="entry name" value="S-AdoMet_synt_M"/>
    <property type="match status" value="1"/>
</dbReference>
<evidence type="ECO:0000259" key="13">
    <source>
        <dbReference type="Pfam" id="PF00438"/>
    </source>
</evidence>
<dbReference type="PROSITE" id="PS00376">
    <property type="entry name" value="ADOMET_SYNTHASE_1"/>
    <property type="match status" value="1"/>
</dbReference>
<comment type="cofactor">
    <cofactor evidence="10">
        <name>K(+)</name>
        <dbReference type="ChEBI" id="CHEBI:29103"/>
    </cofactor>
    <text evidence="10">Binds 1 potassium ion per subunit.</text>
</comment>
<evidence type="ECO:0000256" key="1">
    <source>
        <dbReference type="ARBA" id="ARBA00005224"/>
    </source>
</evidence>
<evidence type="ECO:0000256" key="6">
    <source>
        <dbReference type="ARBA" id="ARBA00022741"/>
    </source>
</evidence>
<evidence type="ECO:0000256" key="9">
    <source>
        <dbReference type="ARBA" id="ARBA00022958"/>
    </source>
</evidence>
<reference evidence="16 17" key="1">
    <citation type="journal article" date="2016" name="Environ. Microbiol.">
        <title>Genomic resolution of a cold subsurface aquifer community provides metabolic insights for novel microbes adapted to high CO concentrations.</title>
        <authorList>
            <person name="Probst A.J."/>
            <person name="Castelle C.J."/>
            <person name="Singh A."/>
            <person name="Brown C.T."/>
            <person name="Anantharaman K."/>
            <person name="Sharon I."/>
            <person name="Hug L.A."/>
            <person name="Burstein D."/>
            <person name="Emerson J.B."/>
            <person name="Thomas B.C."/>
            <person name="Banfield J.F."/>
        </authorList>
    </citation>
    <scope>NUCLEOTIDE SEQUENCE [LARGE SCALE GENOMIC DNA]</scope>
    <source>
        <strain evidence="16">CG1_02_38_46</strain>
    </source>
</reference>
<evidence type="ECO:0000256" key="8">
    <source>
        <dbReference type="ARBA" id="ARBA00022842"/>
    </source>
</evidence>
<evidence type="ECO:0000256" key="12">
    <source>
        <dbReference type="RuleBase" id="RU004462"/>
    </source>
</evidence>
<dbReference type="InterPro" id="IPR022636">
    <property type="entry name" value="S-AdoMet_synthetase_sfam"/>
</dbReference>
<keyword evidence="7 10" id="KW-0067">ATP-binding</keyword>
<evidence type="ECO:0000256" key="3">
    <source>
        <dbReference type="ARBA" id="ARBA00022563"/>
    </source>
</evidence>
<feature type="binding site" description="in other chain" evidence="10">
    <location>
        <begin position="243"/>
        <end position="244"/>
    </location>
    <ligand>
        <name>ATP</name>
        <dbReference type="ChEBI" id="CHEBI:30616"/>
        <note>ligand shared between two neighboring subunits</note>
    </ligand>
</feature>
<dbReference type="GO" id="GO:0006730">
    <property type="term" value="P:one-carbon metabolic process"/>
    <property type="evidence" value="ECO:0007669"/>
    <property type="project" value="UniProtKB-KW"/>
</dbReference>
<evidence type="ECO:0000256" key="11">
    <source>
        <dbReference type="RuleBase" id="RU000542"/>
    </source>
</evidence>
<evidence type="ECO:0000256" key="7">
    <source>
        <dbReference type="ARBA" id="ARBA00022840"/>
    </source>
</evidence>
<feature type="binding site" description="in other chain" evidence="10">
    <location>
        <position position="109"/>
    </location>
    <ligand>
        <name>L-methionine</name>
        <dbReference type="ChEBI" id="CHEBI:57844"/>
        <note>ligand shared between two neighboring subunits</note>
    </ligand>
</feature>
<dbReference type="Proteomes" id="UP000182278">
    <property type="component" value="Unassembled WGS sequence"/>
</dbReference>
<feature type="domain" description="S-adenosylmethionine synthetase N-terminal" evidence="13">
    <location>
        <begin position="5"/>
        <end position="111"/>
    </location>
</feature>
<dbReference type="HAMAP" id="MF_00086">
    <property type="entry name" value="S_AdoMet_synth1"/>
    <property type="match status" value="1"/>
</dbReference>
<evidence type="ECO:0000313" key="17">
    <source>
        <dbReference type="Proteomes" id="UP000182278"/>
    </source>
</evidence>
<dbReference type="STRING" id="1817893.AUJ66_01270"/>
<feature type="region of interest" description="Flexible loop" evidence="10">
    <location>
        <begin position="109"/>
        <end position="119"/>
    </location>
</feature>
<dbReference type="FunFam" id="3.30.300.10:FF:000003">
    <property type="entry name" value="S-adenosylmethionine synthase"/>
    <property type="match status" value="1"/>
</dbReference>
<comment type="pathway">
    <text evidence="1 10">Amino-acid biosynthesis; S-adenosyl-L-methionine biosynthesis; S-adenosyl-L-methionine from L-methionine: step 1/1.</text>
</comment>
<feature type="domain" description="S-adenosylmethionine synthetase C-terminal" evidence="15">
    <location>
        <begin position="247"/>
        <end position="385"/>
    </location>
</feature>
<dbReference type="Gene3D" id="3.30.300.10">
    <property type="match status" value="3"/>
</dbReference>
<dbReference type="GO" id="GO:0000287">
    <property type="term" value="F:magnesium ion binding"/>
    <property type="evidence" value="ECO:0007669"/>
    <property type="project" value="UniProtKB-UniRule"/>
</dbReference>
<accession>A0A1J4SFN4</accession>
<feature type="binding site" evidence="10">
    <location>
        <position position="279"/>
    </location>
    <ligand>
        <name>ATP</name>
        <dbReference type="ChEBI" id="CHEBI:30616"/>
        <note>ligand shared between two neighboring subunits</note>
    </ligand>
</feature>
<feature type="binding site" evidence="10">
    <location>
        <position position="252"/>
    </location>
    <ligand>
        <name>L-methionine</name>
        <dbReference type="ChEBI" id="CHEBI:57844"/>
        <note>ligand shared between two neighboring subunits</note>
    </ligand>
</feature>
<feature type="binding site" evidence="10">
    <location>
        <position position="53"/>
    </location>
    <ligand>
        <name>K(+)</name>
        <dbReference type="ChEBI" id="CHEBI:29103"/>
    </ligand>
</feature>
<organism evidence="16 17">
    <name type="scientific">Candidatus Desantisbacteria bacterium CG1_02_38_46</name>
    <dbReference type="NCBI Taxonomy" id="1817893"/>
    <lineage>
        <taxon>Bacteria</taxon>
        <taxon>Candidatus Desantisiibacteriota</taxon>
    </lineage>
</organism>
<keyword evidence="3 10" id="KW-0554">One-carbon metabolism</keyword>
<comment type="subcellular location">
    <subcellularLocation>
        <location evidence="10 11">Cytoplasm</location>
    </subcellularLocation>
</comment>
<dbReference type="PANTHER" id="PTHR11964">
    <property type="entry name" value="S-ADENOSYLMETHIONINE SYNTHETASE"/>
    <property type="match status" value="1"/>
</dbReference>
<dbReference type="Pfam" id="PF00438">
    <property type="entry name" value="S-AdoMet_synt_N"/>
    <property type="match status" value="1"/>
</dbReference>
<dbReference type="CDD" id="cd18079">
    <property type="entry name" value="S-AdoMet_synt"/>
    <property type="match status" value="1"/>
</dbReference>
<evidence type="ECO:0000256" key="2">
    <source>
        <dbReference type="ARBA" id="ARBA00009685"/>
    </source>
</evidence>
<keyword evidence="4 10" id="KW-0808">Transferase</keyword>
<dbReference type="GO" id="GO:0005524">
    <property type="term" value="F:ATP binding"/>
    <property type="evidence" value="ECO:0007669"/>
    <property type="project" value="UniProtKB-UniRule"/>
</dbReference>
<proteinExistence type="inferred from homology"/>
<name>A0A1J4SFN4_9BACT</name>
<sequence>MIKGNYLFASESVTEGHPDKICDQISDGVLDEILRCEIQGKNGCVEAVRVACETFVTVGMVIVGGEITTGCYVDLHKLVRDILKEIGYTDAKYGFDYKTCAVLNAIGRQSPDIALGVNRGGAGDQGMMVGFAINETPELMPMPIILAHKLTRRLAEVRKKGIIKYLGPDGKSQVTVEYKNKKPFSVRSVVIAVQHTEEALDPKNSSRMSNKTKEEIIEKVIKPVIPAWMRKVEPEYHINETGKFLTGGPQSDTGMTGRKIIVDTYGGMCAHGGGAFSGKDPTKVDRSAAYMARYVAKNIVKAGLADRCEMHISYVIGKAEPLSVTINTYGTYKIPEEQIKNLVFKHFDLRPREMIKNLDLLRPIYRKTAAYGHFGREKEGFTWEKTNMAEVLRKEAGI</sequence>
<keyword evidence="8 10" id="KW-0460">Magnesium</keyword>
<feature type="binding site" evidence="10">
    <location>
        <position position="275"/>
    </location>
    <ligand>
        <name>ATP</name>
        <dbReference type="ChEBI" id="CHEBI:30616"/>
        <note>ligand shared between two neighboring subunits</note>
    </ligand>
</feature>
<evidence type="ECO:0000256" key="4">
    <source>
        <dbReference type="ARBA" id="ARBA00022679"/>
    </source>
</evidence>
<dbReference type="PROSITE" id="PS00377">
    <property type="entry name" value="ADOMET_SYNTHASE_2"/>
    <property type="match status" value="1"/>
</dbReference>
<dbReference type="InterPro" id="IPR022631">
    <property type="entry name" value="ADOMET_SYNTHASE_CS"/>
</dbReference>
<keyword evidence="9 10" id="KW-0630">Potassium</keyword>
<feature type="domain" description="S-adenosylmethionine synthetase central" evidence="14">
    <location>
        <begin position="121"/>
        <end position="244"/>
    </location>
</feature>
<dbReference type="EC" id="2.5.1.6" evidence="10"/>
<dbReference type="InterPro" id="IPR022628">
    <property type="entry name" value="S-AdoMet_synt_N"/>
</dbReference>
<evidence type="ECO:0000313" key="16">
    <source>
        <dbReference type="EMBL" id="OIN98283.1"/>
    </source>
</evidence>
<comment type="caution">
    <text evidence="16">The sequence shown here is derived from an EMBL/GenBank/DDBJ whole genome shotgun (WGS) entry which is preliminary data.</text>
</comment>
<feature type="binding site" description="in other chain" evidence="10">
    <location>
        <position position="17"/>
    </location>
    <ligand>
        <name>ATP</name>
        <dbReference type="ChEBI" id="CHEBI:30616"/>
        <note>ligand shared between two neighboring subunits</note>
    </ligand>
</feature>
<dbReference type="InterPro" id="IPR002133">
    <property type="entry name" value="S-AdoMet_synthetase"/>
</dbReference>
<keyword evidence="10" id="KW-0963">Cytoplasm</keyword>
<dbReference type="AlphaFoldDB" id="A0A1J4SFN4"/>
<keyword evidence="5 10" id="KW-0479">Metal-binding</keyword>
<comment type="similarity">
    <text evidence="2 10 12">Belongs to the AdoMet synthase family.</text>
</comment>
<dbReference type="PIRSF" id="PIRSF000497">
    <property type="entry name" value="MAT"/>
    <property type="match status" value="1"/>
</dbReference>
<protein>
    <recommendedName>
        <fullName evidence="10">S-adenosylmethionine synthase</fullName>
        <shortName evidence="10">AdoMet synthase</shortName>
        <ecNumber evidence="10">2.5.1.6</ecNumber>
    </recommendedName>
    <alternativeName>
        <fullName evidence="10">MAT</fullName>
    </alternativeName>
    <alternativeName>
        <fullName evidence="10">Methionine adenosyltransferase</fullName>
    </alternativeName>
</protein>
<dbReference type="InterPro" id="IPR022630">
    <property type="entry name" value="S-AdoMet_synt_C"/>
</dbReference>
<evidence type="ECO:0000256" key="10">
    <source>
        <dbReference type="HAMAP-Rule" id="MF_00086"/>
    </source>
</evidence>
<dbReference type="InterPro" id="IPR022629">
    <property type="entry name" value="S-AdoMet_synt_central"/>
</dbReference>
<feature type="binding site" evidence="10">
    <location>
        <position position="19"/>
    </location>
    <ligand>
        <name>Mg(2+)</name>
        <dbReference type="ChEBI" id="CHEBI:18420"/>
    </ligand>
</feature>
<evidence type="ECO:0000259" key="15">
    <source>
        <dbReference type="Pfam" id="PF02773"/>
    </source>
</evidence>
<feature type="binding site" description="in other chain" evidence="10">
    <location>
        <begin position="169"/>
        <end position="171"/>
    </location>
    <ligand>
        <name>ATP</name>
        <dbReference type="ChEBI" id="CHEBI:30616"/>
        <note>ligand shared between two neighboring subunits</note>
    </ligand>
</feature>
<comment type="subunit">
    <text evidence="10">Homotetramer; dimer of dimers.</text>
</comment>
<comment type="cofactor">
    <cofactor evidence="10">
        <name>Mg(2+)</name>
        <dbReference type="ChEBI" id="CHEBI:18420"/>
    </cofactor>
    <text evidence="10">Binds 2 divalent ions per subunit.</text>
</comment>
<dbReference type="Pfam" id="PF02773">
    <property type="entry name" value="S-AdoMet_synt_C"/>
    <property type="match status" value="1"/>
</dbReference>
<feature type="binding site" evidence="10">
    <location>
        <position position="252"/>
    </location>
    <ligand>
        <name>ATP</name>
        <dbReference type="ChEBI" id="CHEBI:30616"/>
        <note>ligand shared between two neighboring subunits</note>
    </ligand>
</feature>